<dbReference type="PANTHER" id="PTHR34849">
    <property type="entry name" value="SSL5025 PROTEIN"/>
    <property type="match status" value="1"/>
</dbReference>
<name>A0A450U2J1_9GAMM</name>
<organism evidence="1">
    <name type="scientific">Candidatus Kentrum sp. FW</name>
    <dbReference type="NCBI Taxonomy" id="2126338"/>
    <lineage>
        <taxon>Bacteria</taxon>
        <taxon>Pseudomonadati</taxon>
        <taxon>Pseudomonadota</taxon>
        <taxon>Gammaproteobacteria</taxon>
        <taxon>Candidatus Kentrum</taxon>
    </lineage>
</organism>
<dbReference type="Gene3D" id="1.10.10.10">
    <property type="entry name" value="Winged helix-like DNA-binding domain superfamily/Winged helix DNA-binding domain"/>
    <property type="match status" value="1"/>
</dbReference>
<evidence type="ECO:0000313" key="1">
    <source>
        <dbReference type="EMBL" id="VFJ77257.1"/>
    </source>
</evidence>
<accession>A0A450U2J1</accession>
<reference evidence="1" key="1">
    <citation type="submission" date="2019-02" db="EMBL/GenBank/DDBJ databases">
        <authorList>
            <person name="Gruber-Vodicka R. H."/>
            <person name="Seah K. B. B."/>
        </authorList>
    </citation>
    <scope>NUCLEOTIDE SEQUENCE</scope>
    <source>
        <strain evidence="1">BECK_BZ131</strain>
    </source>
</reference>
<dbReference type="InterPro" id="IPR036388">
    <property type="entry name" value="WH-like_DNA-bd_sf"/>
</dbReference>
<proteinExistence type="predicted"/>
<protein>
    <submittedName>
        <fullName evidence="1">Uncharacterized conserved protein, DUF433 family</fullName>
    </submittedName>
</protein>
<dbReference type="InterPro" id="IPR007367">
    <property type="entry name" value="DUF433"/>
</dbReference>
<gene>
    <name evidence="1" type="ORF">BECKFW1821C_GA0114237_11194</name>
</gene>
<sequence length="78" mass="8823">MLYERIGIDPRVMFGKPVIKGTRITVELIRRKISEGMTNEEILRHHPHLTIEDIHAAAIFAENPLGAEETVLALESHP</sequence>
<dbReference type="PANTHER" id="PTHR34849:SF3">
    <property type="entry name" value="SSR2962 PROTEIN"/>
    <property type="match status" value="1"/>
</dbReference>
<dbReference type="SUPFAM" id="SSF46689">
    <property type="entry name" value="Homeodomain-like"/>
    <property type="match status" value="1"/>
</dbReference>
<dbReference type="Pfam" id="PF04255">
    <property type="entry name" value="DUF433"/>
    <property type="match status" value="1"/>
</dbReference>
<dbReference type="InterPro" id="IPR009057">
    <property type="entry name" value="Homeodomain-like_sf"/>
</dbReference>
<dbReference type="AlphaFoldDB" id="A0A450U2J1"/>
<dbReference type="EMBL" id="CAADFE010000119">
    <property type="protein sequence ID" value="VFJ77257.1"/>
    <property type="molecule type" value="Genomic_DNA"/>
</dbReference>